<gene>
    <name evidence="10" type="ORF">CGZ75_15405</name>
</gene>
<evidence type="ECO:0000256" key="6">
    <source>
        <dbReference type="ARBA" id="ARBA00022989"/>
    </source>
</evidence>
<evidence type="ECO:0000256" key="5">
    <source>
        <dbReference type="ARBA" id="ARBA00022692"/>
    </source>
</evidence>
<organism evidence="10 11">
    <name type="scientific">Paenibacillus herberti</name>
    <dbReference type="NCBI Taxonomy" id="1619309"/>
    <lineage>
        <taxon>Bacteria</taxon>
        <taxon>Bacillati</taxon>
        <taxon>Bacillota</taxon>
        <taxon>Bacilli</taxon>
        <taxon>Bacillales</taxon>
        <taxon>Paenibacillaceae</taxon>
        <taxon>Paenibacillus</taxon>
    </lineage>
</organism>
<keyword evidence="7 9" id="KW-0472">Membrane</keyword>
<evidence type="ECO:0000256" key="8">
    <source>
        <dbReference type="SAM" id="MobiDB-lite"/>
    </source>
</evidence>
<dbReference type="RefSeq" id="WP_089525159.1">
    <property type="nucleotide sequence ID" value="NZ_NMUQ01000002.1"/>
</dbReference>
<dbReference type="AlphaFoldDB" id="A0A229NX42"/>
<dbReference type="Proteomes" id="UP000215145">
    <property type="component" value="Unassembled WGS sequence"/>
</dbReference>
<dbReference type="InterPro" id="IPR004761">
    <property type="entry name" value="Spore_GerAB"/>
</dbReference>
<feature type="transmembrane region" description="Helical" evidence="9">
    <location>
        <begin position="189"/>
        <end position="212"/>
    </location>
</feature>
<proteinExistence type="inferred from homology"/>
<evidence type="ECO:0000313" key="11">
    <source>
        <dbReference type="Proteomes" id="UP000215145"/>
    </source>
</evidence>
<feature type="transmembrane region" description="Helical" evidence="9">
    <location>
        <begin position="224"/>
        <end position="244"/>
    </location>
</feature>
<keyword evidence="6 9" id="KW-1133">Transmembrane helix</keyword>
<evidence type="ECO:0000256" key="4">
    <source>
        <dbReference type="ARBA" id="ARBA00022544"/>
    </source>
</evidence>
<feature type="transmembrane region" description="Helical" evidence="9">
    <location>
        <begin position="149"/>
        <end position="169"/>
    </location>
</feature>
<dbReference type="EMBL" id="NMUQ01000002">
    <property type="protein sequence ID" value="OXM14335.1"/>
    <property type="molecule type" value="Genomic_DNA"/>
</dbReference>
<dbReference type="GO" id="GO:0009847">
    <property type="term" value="P:spore germination"/>
    <property type="evidence" value="ECO:0007669"/>
    <property type="project" value="InterPro"/>
</dbReference>
<comment type="caution">
    <text evidence="10">The sequence shown here is derived from an EMBL/GenBank/DDBJ whole genome shotgun (WGS) entry which is preliminary data.</text>
</comment>
<name>A0A229NX42_9BACL</name>
<sequence>MHTTNNFRITARQFKITIIFSVIGDTILILPNIVGGSAKQDAWISMLIALTGGMLAGWLFSSMSGRQPGLSVIGAAKSLAGKWVGGLIGLVHLFFFYLLAISLLMEISFFMKTQLMHDTPSEAIVFAFLIVVTAGMRYGVVSFVRMSELLFPIFIAMFLFLTLCLLPQVDLHHLTPIASNGIGPILKGAYPAFTFGFVETVGILMLLPYLDGGRKAIMRSIRDGFLIGWIFLFIIVLLCVLVLGPDMMEKKYFPTFLLAQRIEIGQFLERVEAVLAFLWIVTVFYKTILYGYSMMRGLAEILSLKEERFLAMPLALLLLAGTQINAPSIAGYNEILSYAPNYDVTAYLIFPSLQYLLLGLPAFKKNRRPGNNSQGSEQEGNNLQKKEKGKT</sequence>
<dbReference type="OrthoDB" id="2078716at2"/>
<dbReference type="NCBIfam" id="TIGR00912">
    <property type="entry name" value="2A0309"/>
    <property type="match status" value="1"/>
</dbReference>
<feature type="transmembrane region" description="Helical" evidence="9">
    <location>
        <begin position="273"/>
        <end position="293"/>
    </location>
</feature>
<feature type="transmembrane region" description="Helical" evidence="9">
    <location>
        <begin position="123"/>
        <end position="140"/>
    </location>
</feature>
<evidence type="ECO:0000256" key="1">
    <source>
        <dbReference type="ARBA" id="ARBA00004141"/>
    </source>
</evidence>
<dbReference type="Gene3D" id="1.20.1740.10">
    <property type="entry name" value="Amino acid/polyamine transporter I"/>
    <property type="match status" value="1"/>
</dbReference>
<evidence type="ECO:0000256" key="7">
    <source>
        <dbReference type="ARBA" id="ARBA00023136"/>
    </source>
</evidence>
<comment type="subcellular location">
    <subcellularLocation>
        <location evidence="1">Membrane</location>
        <topology evidence="1">Multi-pass membrane protein</topology>
    </subcellularLocation>
</comment>
<keyword evidence="4" id="KW-0309">Germination</keyword>
<feature type="transmembrane region" description="Helical" evidence="9">
    <location>
        <begin position="314"/>
        <end position="332"/>
    </location>
</feature>
<accession>A0A229NX42</accession>
<protein>
    <submittedName>
        <fullName evidence="10">Uncharacterized protein</fullName>
    </submittedName>
</protein>
<keyword evidence="3" id="KW-0813">Transport</keyword>
<feature type="transmembrane region" description="Helical" evidence="9">
    <location>
        <begin position="344"/>
        <end position="363"/>
    </location>
</feature>
<keyword evidence="11" id="KW-1185">Reference proteome</keyword>
<dbReference type="PANTHER" id="PTHR34975">
    <property type="entry name" value="SPORE GERMINATION PROTEIN A2"/>
    <property type="match status" value="1"/>
</dbReference>
<evidence type="ECO:0000256" key="2">
    <source>
        <dbReference type="ARBA" id="ARBA00007998"/>
    </source>
</evidence>
<reference evidence="10 11" key="1">
    <citation type="submission" date="2017-07" db="EMBL/GenBank/DDBJ databases">
        <title>Paenibacillus herberti R33 genome sequencing and assembly.</title>
        <authorList>
            <person name="Su W."/>
        </authorList>
    </citation>
    <scope>NUCLEOTIDE SEQUENCE [LARGE SCALE GENOMIC DNA]</scope>
    <source>
        <strain evidence="10 11">R33</strain>
    </source>
</reference>
<feature type="compositionally biased region" description="Polar residues" evidence="8">
    <location>
        <begin position="369"/>
        <end position="383"/>
    </location>
</feature>
<dbReference type="PANTHER" id="PTHR34975:SF2">
    <property type="entry name" value="SPORE GERMINATION PROTEIN A2"/>
    <property type="match status" value="1"/>
</dbReference>
<evidence type="ECO:0000256" key="9">
    <source>
        <dbReference type="SAM" id="Phobius"/>
    </source>
</evidence>
<feature type="transmembrane region" description="Helical" evidence="9">
    <location>
        <begin position="42"/>
        <end position="62"/>
    </location>
</feature>
<feature type="transmembrane region" description="Helical" evidence="9">
    <location>
        <begin position="83"/>
        <end position="111"/>
    </location>
</feature>
<evidence type="ECO:0000256" key="3">
    <source>
        <dbReference type="ARBA" id="ARBA00022448"/>
    </source>
</evidence>
<feature type="region of interest" description="Disordered" evidence="8">
    <location>
        <begin position="367"/>
        <end position="391"/>
    </location>
</feature>
<comment type="similarity">
    <text evidence="2">Belongs to the amino acid-polyamine-organocation (APC) superfamily. Spore germination protein (SGP) (TC 2.A.3.9) family.</text>
</comment>
<evidence type="ECO:0000313" key="10">
    <source>
        <dbReference type="EMBL" id="OXM14335.1"/>
    </source>
</evidence>
<feature type="transmembrane region" description="Helical" evidence="9">
    <location>
        <begin position="16"/>
        <end position="36"/>
    </location>
</feature>
<dbReference type="Pfam" id="PF03845">
    <property type="entry name" value="Spore_permease"/>
    <property type="match status" value="1"/>
</dbReference>
<dbReference type="GO" id="GO:0016020">
    <property type="term" value="C:membrane"/>
    <property type="evidence" value="ECO:0007669"/>
    <property type="project" value="UniProtKB-SubCell"/>
</dbReference>
<keyword evidence="5 9" id="KW-0812">Transmembrane</keyword>